<feature type="binding site" evidence="4">
    <location>
        <position position="44"/>
    </location>
    <ligand>
        <name>molybdate</name>
        <dbReference type="ChEBI" id="CHEBI:36264"/>
    </ligand>
</feature>
<dbReference type="GO" id="GO:0015689">
    <property type="term" value="P:molybdate ion transport"/>
    <property type="evidence" value="ECO:0007669"/>
    <property type="project" value="InterPro"/>
</dbReference>
<feature type="binding site" evidence="4">
    <location>
        <position position="72"/>
    </location>
    <ligand>
        <name>molybdate</name>
        <dbReference type="ChEBI" id="CHEBI:36264"/>
    </ligand>
</feature>
<dbReference type="PROSITE" id="PS51257">
    <property type="entry name" value="PROKAR_LIPOPROTEIN"/>
    <property type="match status" value="1"/>
</dbReference>
<dbReference type="SUPFAM" id="SSF53850">
    <property type="entry name" value="Periplasmic binding protein-like II"/>
    <property type="match status" value="1"/>
</dbReference>
<dbReference type="PATRIC" id="fig|1224163.3.peg.1132"/>
<dbReference type="GO" id="GO:0030973">
    <property type="term" value="F:molybdate ion binding"/>
    <property type="evidence" value="ECO:0007669"/>
    <property type="project" value="TreeGrafter"/>
</dbReference>
<keyword evidence="7" id="KW-1185">Reference proteome</keyword>
<protein>
    <submittedName>
        <fullName evidence="6">Putative molybdate transport system solute-binding protein</fullName>
    </submittedName>
</protein>
<dbReference type="PANTHER" id="PTHR30632:SF0">
    <property type="entry name" value="SULFATE-BINDING PROTEIN"/>
    <property type="match status" value="1"/>
</dbReference>
<evidence type="ECO:0000256" key="5">
    <source>
        <dbReference type="SAM" id="SignalP"/>
    </source>
</evidence>
<evidence type="ECO:0000256" key="3">
    <source>
        <dbReference type="ARBA" id="ARBA00022729"/>
    </source>
</evidence>
<feature type="chain" id="PRO_5039636976" evidence="5">
    <location>
        <begin position="27"/>
        <end position="257"/>
    </location>
</feature>
<evidence type="ECO:0000313" key="6">
    <source>
        <dbReference type="EMBL" id="AGS34602.1"/>
    </source>
</evidence>
<dbReference type="Proteomes" id="UP000015388">
    <property type="component" value="Chromosome"/>
</dbReference>
<dbReference type="RefSeq" id="WP_020934535.1">
    <property type="nucleotide sequence ID" value="NC_021915.1"/>
</dbReference>
<feature type="binding site" evidence="4">
    <location>
        <position position="174"/>
    </location>
    <ligand>
        <name>molybdate</name>
        <dbReference type="ChEBI" id="CHEBI:36264"/>
    </ligand>
</feature>
<dbReference type="InterPro" id="IPR005950">
    <property type="entry name" value="ModA"/>
</dbReference>
<proteinExistence type="inferred from homology"/>
<evidence type="ECO:0000313" key="7">
    <source>
        <dbReference type="Proteomes" id="UP000015388"/>
    </source>
</evidence>
<dbReference type="KEGG" id="cmd:B841_05645"/>
<name>S5SU84_9CORY</name>
<evidence type="ECO:0000256" key="1">
    <source>
        <dbReference type="ARBA" id="ARBA00009175"/>
    </source>
</evidence>
<dbReference type="PIRSF" id="PIRSF004846">
    <property type="entry name" value="ModA"/>
    <property type="match status" value="1"/>
</dbReference>
<reference evidence="6 7" key="1">
    <citation type="submission" date="2012-11" db="EMBL/GenBank/DDBJ databases">
        <title>The complete genome sequence of Corynebacterium maris Coryn-1 (=DSM 45190).</title>
        <authorList>
            <person name="Schaffert L."/>
            <person name="Albersmeier A."/>
            <person name="Kalinowski J."/>
            <person name="Ruckert C."/>
        </authorList>
    </citation>
    <scope>NUCLEOTIDE SEQUENCE [LARGE SCALE GENOMIC DNA]</scope>
    <source>
        <strain evidence="7">Coryn-1</strain>
    </source>
</reference>
<evidence type="ECO:0000256" key="2">
    <source>
        <dbReference type="ARBA" id="ARBA00022723"/>
    </source>
</evidence>
<comment type="similarity">
    <text evidence="1">Belongs to the bacterial solute-binding protein ModA family.</text>
</comment>
<keyword evidence="4" id="KW-0500">Molybdenum</keyword>
<evidence type="ECO:0000256" key="4">
    <source>
        <dbReference type="PIRSR" id="PIRSR004846-1"/>
    </source>
</evidence>
<keyword evidence="3 5" id="KW-0732">Signal</keyword>
<dbReference type="OrthoDB" id="9785015at2"/>
<gene>
    <name evidence="6" type="ORF">B841_05645</name>
</gene>
<dbReference type="NCBIfam" id="TIGR01256">
    <property type="entry name" value="modA"/>
    <property type="match status" value="1"/>
</dbReference>
<dbReference type="Pfam" id="PF13531">
    <property type="entry name" value="SBP_bac_11"/>
    <property type="match status" value="1"/>
</dbReference>
<feature type="signal peptide" evidence="5">
    <location>
        <begin position="1"/>
        <end position="26"/>
    </location>
</feature>
<dbReference type="eggNOG" id="COG0725">
    <property type="taxonomic scope" value="Bacteria"/>
</dbReference>
<organism evidence="6 7">
    <name type="scientific">Corynebacterium maris DSM 45190</name>
    <dbReference type="NCBI Taxonomy" id="1224163"/>
    <lineage>
        <taxon>Bacteria</taxon>
        <taxon>Bacillati</taxon>
        <taxon>Actinomycetota</taxon>
        <taxon>Actinomycetes</taxon>
        <taxon>Mycobacteriales</taxon>
        <taxon>Corynebacteriaceae</taxon>
        <taxon>Corynebacterium</taxon>
    </lineage>
</organism>
<dbReference type="PANTHER" id="PTHR30632">
    <property type="entry name" value="MOLYBDATE-BINDING PERIPLASMIC PROTEIN"/>
    <property type="match status" value="1"/>
</dbReference>
<dbReference type="EMBL" id="CP003924">
    <property type="protein sequence ID" value="AGS34602.1"/>
    <property type="molecule type" value="Genomic_DNA"/>
</dbReference>
<dbReference type="Gene3D" id="3.40.190.10">
    <property type="entry name" value="Periplasmic binding protein-like II"/>
    <property type="match status" value="2"/>
</dbReference>
<dbReference type="InterPro" id="IPR050682">
    <property type="entry name" value="ModA/WtpA"/>
</dbReference>
<dbReference type="GO" id="GO:0046872">
    <property type="term" value="F:metal ion binding"/>
    <property type="evidence" value="ECO:0007669"/>
    <property type="project" value="UniProtKB-KW"/>
</dbReference>
<dbReference type="AlphaFoldDB" id="S5SU84"/>
<accession>S5SU84</accession>
<sequence>MTRLPRPLARAATLLGAAVLLTGCTAPGTGTTGATDLQVFGASSTRVINDELSALAAELEPPHELTFNNDGSGTLVTQLHEGAPADVLITADEHSMDQAVADGSVDEPRHLATNTMVMVVPAGNPAGIDSVDDLADDRVDLVLCDPQVPCGRASERLIEHNDLTLDPVSLEGAVGDVLGKVHNGEADAGWVYRTDAAAAGDDVEVIDIPGAENAPTTLWVAAATASQTPERAAALVELILSPDVATILADAGFTPAA</sequence>
<dbReference type="HOGENOM" id="CLU_065520_0_1_11"/>
<keyword evidence="2 4" id="KW-0479">Metal-binding</keyword>
<dbReference type="STRING" id="1224163.B841_05645"/>
<feature type="binding site" evidence="4">
    <location>
        <position position="192"/>
    </location>
    <ligand>
        <name>molybdate</name>
        <dbReference type="ChEBI" id="CHEBI:36264"/>
    </ligand>
</feature>